<dbReference type="RefSeq" id="WP_138057106.1">
    <property type="nucleotide sequence ID" value="NZ_VAWE01000001.1"/>
</dbReference>
<dbReference type="EMBL" id="VAWE01000001">
    <property type="protein sequence ID" value="TLQ47827.1"/>
    <property type="molecule type" value="Genomic_DNA"/>
</dbReference>
<comment type="caution">
    <text evidence="3">The sequence shown here is derived from an EMBL/GenBank/DDBJ whole genome shotgun (WGS) entry which is preliminary data.</text>
</comment>
<dbReference type="PROSITE" id="PS51257">
    <property type="entry name" value="PROKAR_LIPOPROTEIN"/>
    <property type="match status" value="1"/>
</dbReference>
<evidence type="ECO:0000313" key="4">
    <source>
        <dbReference type="Proteomes" id="UP000305921"/>
    </source>
</evidence>
<feature type="compositionally biased region" description="Polar residues" evidence="1">
    <location>
        <begin position="38"/>
        <end position="51"/>
    </location>
</feature>
<reference evidence="3 4" key="1">
    <citation type="submission" date="2019-05" db="EMBL/GenBank/DDBJ databases">
        <title>Streptomyces marianii sp. nov., a novel marine actinomycete from southern coast of India.</title>
        <authorList>
            <person name="Iniyan A.M."/>
            <person name="Wink J."/>
            <person name="Ramprasad E."/>
            <person name="Ramana C.V."/>
            <person name="Bunk B."/>
            <person name="Sproer C."/>
            <person name="Joseph F.-J.R.S."/>
            <person name="Vincent S.G.P."/>
        </authorList>
    </citation>
    <scope>NUCLEOTIDE SEQUENCE [LARGE SCALE GENOMIC DNA]</scope>
    <source>
        <strain evidence="3 4">ICN19</strain>
    </source>
</reference>
<feature type="compositionally biased region" description="Acidic residues" evidence="1">
    <location>
        <begin position="92"/>
        <end position="104"/>
    </location>
</feature>
<keyword evidence="2" id="KW-0732">Signal</keyword>
<dbReference type="AlphaFoldDB" id="A0A5R9EFG3"/>
<organism evidence="3 4">
    <name type="scientific">Streptomyces marianii</name>
    <dbReference type="NCBI Taxonomy" id="1817406"/>
    <lineage>
        <taxon>Bacteria</taxon>
        <taxon>Bacillati</taxon>
        <taxon>Actinomycetota</taxon>
        <taxon>Actinomycetes</taxon>
        <taxon>Kitasatosporales</taxon>
        <taxon>Streptomycetaceae</taxon>
        <taxon>Streptomyces</taxon>
    </lineage>
</organism>
<keyword evidence="4" id="KW-1185">Reference proteome</keyword>
<sequence>MQPLPRRRTAALMVAALAALLLGGCADGSGETAGNPPATGSTRAPGNTSTAVPEEDAGNGDAPAAEGGGATQSVDAEELARMQRLLDGAESVADDADADSTSDG</sequence>
<gene>
    <name evidence="3" type="ORF">FEF34_37285</name>
</gene>
<proteinExistence type="predicted"/>
<feature type="chain" id="PRO_5038556053" evidence="2">
    <location>
        <begin position="27"/>
        <end position="104"/>
    </location>
</feature>
<evidence type="ECO:0000256" key="1">
    <source>
        <dbReference type="SAM" id="MobiDB-lite"/>
    </source>
</evidence>
<dbReference type="Proteomes" id="UP000305921">
    <property type="component" value="Unassembled WGS sequence"/>
</dbReference>
<feature type="region of interest" description="Disordered" evidence="1">
    <location>
        <begin position="25"/>
        <end position="104"/>
    </location>
</feature>
<feature type="signal peptide" evidence="2">
    <location>
        <begin position="1"/>
        <end position="26"/>
    </location>
</feature>
<protein>
    <submittedName>
        <fullName evidence="3">Uncharacterized protein</fullName>
    </submittedName>
</protein>
<evidence type="ECO:0000313" key="3">
    <source>
        <dbReference type="EMBL" id="TLQ47827.1"/>
    </source>
</evidence>
<name>A0A5R9EFG3_9ACTN</name>
<accession>A0A5R9EFG3</accession>
<evidence type="ECO:0000256" key="2">
    <source>
        <dbReference type="SAM" id="SignalP"/>
    </source>
</evidence>